<comment type="caution">
    <text evidence="1">The sequence shown here is derived from an EMBL/GenBank/DDBJ whole genome shotgun (WGS) entry which is preliminary data.</text>
</comment>
<accession>A0A1G1XDB4</accession>
<evidence type="ECO:0000313" key="1">
    <source>
        <dbReference type="EMBL" id="OGY37257.1"/>
    </source>
</evidence>
<dbReference type="EMBL" id="MHHS01000015">
    <property type="protein sequence ID" value="OGY37257.1"/>
    <property type="molecule type" value="Genomic_DNA"/>
</dbReference>
<protein>
    <submittedName>
        <fullName evidence="1">Uncharacterized protein</fullName>
    </submittedName>
</protein>
<sequence length="123" mass="13420">MKCTSVVLMVLMLFAGCNRGKDLGSTAVDVNNQEMIMKKLIVGQNQLQKDNEIIKGRLLGKEFRGLAMGVPIGNGSLRITIPTDDEGGAVYSPSQIRDAWLQEADKLRREPEACLQLPPPPGI</sequence>
<proteinExistence type="predicted"/>
<dbReference type="PROSITE" id="PS51257">
    <property type="entry name" value="PROKAR_LIPOPROTEIN"/>
    <property type="match status" value="1"/>
</dbReference>
<gene>
    <name evidence="1" type="ORF">A3E36_01060</name>
</gene>
<dbReference type="AlphaFoldDB" id="A0A1G1XDB4"/>
<reference evidence="1 2" key="1">
    <citation type="journal article" date="2016" name="Nat. Commun.">
        <title>Thousands of microbial genomes shed light on interconnected biogeochemical processes in an aquifer system.</title>
        <authorList>
            <person name="Anantharaman K."/>
            <person name="Brown C.T."/>
            <person name="Hug L.A."/>
            <person name="Sharon I."/>
            <person name="Castelle C.J."/>
            <person name="Probst A.J."/>
            <person name="Thomas B.C."/>
            <person name="Singh A."/>
            <person name="Wilkins M.J."/>
            <person name="Karaoz U."/>
            <person name="Brodie E.L."/>
            <person name="Williams K.H."/>
            <person name="Hubbard S.S."/>
            <person name="Banfield J.F."/>
        </authorList>
    </citation>
    <scope>NUCLEOTIDE SEQUENCE [LARGE SCALE GENOMIC DNA]</scope>
</reference>
<name>A0A1G1XDB4_9BACT</name>
<evidence type="ECO:0000313" key="2">
    <source>
        <dbReference type="Proteomes" id="UP000177941"/>
    </source>
</evidence>
<organism evidence="1 2">
    <name type="scientific">Candidatus Andersenbacteria bacterium RIFCSPHIGHO2_12_FULL_45_11b</name>
    <dbReference type="NCBI Taxonomy" id="1797282"/>
    <lineage>
        <taxon>Bacteria</taxon>
        <taxon>Candidatus Anderseniibacteriota</taxon>
    </lineage>
</organism>
<dbReference type="Proteomes" id="UP000177941">
    <property type="component" value="Unassembled WGS sequence"/>
</dbReference>